<keyword evidence="3" id="KW-0813">Transport</keyword>
<evidence type="ECO:0000256" key="4">
    <source>
        <dbReference type="ARBA" id="ARBA00022692"/>
    </source>
</evidence>
<evidence type="ECO:0000256" key="6">
    <source>
        <dbReference type="ARBA" id="ARBA00023136"/>
    </source>
</evidence>
<dbReference type="InterPro" id="IPR037185">
    <property type="entry name" value="EmrE-like"/>
</dbReference>
<gene>
    <name evidence="9" type="primary">LOC114802558</name>
    <name evidence="10" type="synonym">LOC114802183</name>
</gene>
<comment type="function">
    <text evidence="7">Putative solute transporter.</text>
</comment>
<feature type="transmembrane region" description="Helical" evidence="8">
    <location>
        <begin position="173"/>
        <end position="191"/>
    </location>
</feature>
<evidence type="ECO:0000256" key="1">
    <source>
        <dbReference type="ARBA" id="ARBA00004141"/>
    </source>
</evidence>
<keyword evidence="11" id="KW-1185">Reference proteome</keyword>
<comment type="similarity">
    <text evidence="2">Belongs to the SLC35F solute transporter family.</text>
</comment>
<evidence type="ECO:0000313" key="11">
    <source>
        <dbReference type="Proteomes" id="UP000694580"/>
    </source>
</evidence>
<comment type="subcellular location">
    <subcellularLocation>
        <location evidence="1">Membrane</location>
        <topology evidence="1">Multi-pass membrane protein</topology>
    </subcellularLocation>
</comment>
<evidence type="ECO:0000256" key="3">
    <source>
        <dbReference type="ARBA" id="ARBA00022448"/>
    </source>
</evidence>
<feature type="transmembrane region" description="Helical" evidence="8">
    <location>
        <begin position="203"/>
        <end position="224"/>
    </location>
</feature>
<accession>A0A8C4CRX6</accession>
<dbReference type="Pfam" id="PF06027">
    <property type="entry name" value="SLC35F"/>
    <property type="match status" value="1"/>
</dbReference>
<proteinExistence type="inferred from homology"/>
<keyword evidence="6 8" id="KW-0472">Membrane</keyword>
<feature type="transmembrane region" description="Helical" evidence="8">
    <location>
        <begin position="87"/>
        <end position="106"/>
    </location>
</feature>
<evidence type="ECO:0000313" key="10">
    <source>
        <dbReference type="Ensembl" id="ENSDCDP00010029634.1"/>
    </source>
</evidence>
<dbReference type="AlphaFoldDB" id="A0A8C4CRX6"/>
<evidence type="ECO:0000313" key="9">
    <source>
        <dbReference type="Ensembl" id="ENSDCDP00010029332.1"/>
    </source>
</evidence>
<dbReference type="SUPFAM" id="SSF103481">
    <property type="entry name" value="Multidrug resistance efflux transporter EmrE"/>
    <property type="match status" value="1"/>
</dbReference>
<reference evidence="9" key="2">
    <citation type="submission" date="2025-05" db="UniProtKB">
        <authorList>
            <consortium name="Ensembl"/>
        </authorList>
    </citation>
    <scope>IDENTIFICATION</scope>
</reference>
<sequence>MTTSSEGSFFCSRRQRGVSLHGPALQRPLLARATRWRSLTLRVFCSRDLFKALALGQCMSAMICGTAVTSQYLATDLHMDTPMLQSFISYSLLCLTYTAALIFRRGDGNILQILKTKWWKYFLLGLTDVEANYAVVKAYQYTTLTSIQLLDCFVIPALMVLSWFILKTRYRPTHYVAVCVCLAGVGAMVGADLLSGRNQGNNILLGDALVLVSATLYAISNVCQEYTVKNLSRGEFLGMLGLFGTLISGVQLTAPGWVWSLHVRNVQLHARGG</sequence>
<evidence type="ECO:0000256" key="7">
    <source>
        <dbReference type="ARBA" id="ARBA00037727"/>
    </source>
</evidence>
<keyword evidence="4 8" id="KW-0812">Transmembrane</keyword>
<dbReference type="GeneTree" id="ENSGT00390000015655"/>
<evidence type="ECO:0000256" key="8">
    <source>
        <dbReference type="SAM" id="Phobius"/>
    </source>
</evidence>
<dbReference type="InterPro" id="IPR009262">
    <property type="entry name" value="SLC35_F1/F2/F6"/>
</dbReference>
<organism evidence="9 11">
    <name type="scientific">Denticeps clupeoides</name>
    <name type="common">denticle herring</name>
    <dbReference type="NCBI Taxonomy" id="299321"/>
    <lineage>
        <taxon>Eukaryota</taxon>
        <taxon>Metazoa</taxon>
        <taxon>Chordata</taxon>
        <taxon>Craniata</taxon>
        <taxon>Vertebrata</taxon>
        <taxon>Euteleostomi</taxon>
        <taxon>Actinopterygii</taxon>
        <taxon>Neopterygii</taxon>
        <taxon>Teleostei</taxon>
        <taxon>Clupei</taxon>
        <taxon>Clupeiformes</taxon>
        <taxon>Denticipitoidei</taxon>
        <taxon>Denticipitidae</taxon>
        <taxon>Denticeps</taxon>
    </lineage>
</organism>
<dbReference type="Ensembl" id="ENSDCDT00010036228.1">
    <property type="protein sequence ID" value="ENSDCDP00010029332.1"/>
    <property type="gene ID" value="ENSDCDG00010018529.1"/>
</dbReference>
<dbReference type="Proteomes" id="UP000694580">
    <property type="component" value="Chromosome 13"/>
</dbReference>
<dbReference type="InterPro" id="IPR052221">
    <property type="entry name" value="SLC35F_Transporter"/>
</dbReference>
<dbReference type="GO" id="GO:0022857">
    <property type="term" value="F:transmembrane transporter activity"/>
    <property type="evidence" value="ECO:0007669"/>
    <property type="project" value="InterPro"/>
</dbReference>
<dbReference type="Ensembl" id="ENSDCDT00010036731.1">
    <property type="protein sequence ID" value="ENSDCDP00010029634.1"/>
    <property type="gene ID" value="ENSDCDG00010018856.1"/>
</dbReference>
<name>A0A8C4CRX6_9TELE</name>
<evidence type="ECO:0000256" key="5">
    <source>
        <dbReference type="ARBA" id="ARBA00022989"/>
    </source>
</evidence>
<evidence type="ECO:0000256" key="2">
    <source>
        <dbReference type="ARBA" id="ARBA00007863"/>
    </source>
</evidence>
<reference evidence="9 11" key="1">
    <citation type="submission" date="2020-06" db="EMBL/GenBank/DDBJ databases">
        <authorList>
            <consortium name="Wellcome Sanger Institute Data Sharing"/>
        </authorList>
    </citation>
    <scope>NUCLEOTIDE SEQUENCE [LARGE SCALE GENOMIC DNA]</scope>
</reference>
<dbReference type="PANTHER" id="PTHR14233">
    <property type="entry name" value="DUF914-RELATED"/>
    <property type="match status" value="1"/>
</dbReference>
<dbReference type="GO" id="GO:0016020">
    <property type="term" value="C:membrane"/>
    <property type="evidence" value="ECO:0007669"/>
    <property type="project" value="UniProtKB-SubCell"/>
</dbReference>
<dbReference type="PANTHER" id="PTHR14233:SF12">
    <property type="entry name" value="SOLUTE CARRIER FAMILY 35 MEMBER F2"/>
    <property type="match status" value="1"/>
</dbReference>
<protein>
    <recommendedName>
        <fullName evidence="12">Solute carrier family 35 member F2</fullName>
    </recommendedName>
</protein>
<evidence type="ECO:0008006" key="12">
    <source>
        <dbReference type="Google" id="ProtNLM"/>
    </source>
</evidence>
<feature type="transmembrane region" description="Helical" evidence="8">
    <location>
        <begin position="52"/>
        <end position="75"/>
    </location>
</feature>
<keyword evidence="5 8" id="KW-1133">Transmembrane helix</keyword>
<feature type="transmembrane region" description="Helical" evidence="8">
    <location>
        <begin position="147"/>
        <end position="166"/>
    </location>
</feature>
<feature type="transmembrane region" description="Helical" evidence="8">
    <location>
        <begin position="236"/>
        <end position="259"/>
    </location>
</feature>